<dbReference type="EMBL" id="NGKA01000003">
    <property type="protein sequence ID" value="RSU14366.1"/>
    <property type="molecule type" value="Genomic_DNA"/>
</dbReference>
<dbReference type="InterPro" id="IPR056066">
    <property type="entry name" value="DUF7649"/>
</dbReference>
<name>A0A430B214_9ENTE</name>
<feature type="transmembrane region" description="Helical" evidence="1">
    <location>
        <begin position="7"/>
        <end position="24"/>
    </location>
</feature>
<evidence type="ECO:0000313" key="4">
    <source>
        <dbReference type="EMBL" id="RSU14366.1"/>
    </source>
</evidence>
<dbReference type="InterPro" id="IPR024425">
    <property type="entry name" value="LiaF-like_C"/>
</dbReference>
<comment type="caution">
    <text evidence="4">The sequence shown here is derived from an EMBL/GenBank/DDBJ whole genome shotgun (WGS) entry which is preliminary data.</text>
</comment>
<dbReference type="RefSeq" id="WP_126807357.1">
    <property type="nucleotide sequence ID" value="NZ_NGKA01000003.1"/>
</dbReference>
<dbReference type="Proteomes" id="UP000287605">
    <property type="component" value="Unassembled WGS sequence"/>
</dbReference>
<dbReference type="InterPro" id="IPR016975">
    <property type="entry name" value="Cell_wall_LiaF"/>
</dbReference>
<dbReference type="InterPro" id="IPR047793">
    <property type="entry name" value="LiaF_C"/>
</dbReference>
<evidence type="ECO:0000256" key="1">
    <source>
        <dbReference type="SAM" id="Phobius"/>
    </source>
</evidence>
<proteinExistence type="predicted"/>
<reference evidence="4 5" key="1">
    <citation type="submission" date="2017-05" db="EMBL/GenBank/DDBJ databases">
        <title>Vagococcus spp. assemblies.</title>
        <authorList>
            <person name="Gulvik C.A."/>
        </authorList>
    </citation>
    <scope>NUCLEOTIDE SEQUENCE [LARGE SCALE GENOMIC DNA]</scope>
    <source>
        <strain evidence="4 5">CCUG 51432</strain>
    </source>
</reference>
<dbReference type="Pfam" id="PF09922">
    <property type="entry name" value="LiaF-like_C"/>
    <property type="match status" value="1"/>
</dbReference>
<keyword evidence="1" id="KW-0812">Transmembrane</keyword>
<protein>
    <submittedName>
        <fullName evidence="4">Uncharacterized protein</fullName>
    </submittedName>
</protein>
<gene>
    <name evidence="4" type="ORF">CBF29_03450</name>
</gene>
<feature type="transmembrane region" description="Helical" evidence="1">
    <location>
        <begin position="30"/>
        <end position="45"/>
    </location>
</feature>
<dbReference type="PIRSF" id="PIRSF031509">
    <property type="entry name" value="Cell_wall_LiaF/YvqF"/>
    <property type="match status" value="1"/>
</dbReference>
<keyword evidence="1" id="KW-0472">Membrane</keyword>
<accession>A0A430B214</accession>
<sequence>MKSSWRIFLTIECLLLVLAVYQIIHNTPALIFLIFGGLNLIYALKKSPRTSFNQFQLVLGIVVAILSLLTSGATVWIMVIIGVLYFGLKGVEATGVNMMDQFENAPWRKKQMMMIQTTETESKNGRRFKRPWIGNQRIGTNVYEWDDINFTIFSGDTIIDLGNTLLPKENNVIIIRKGFGRTRILVPLGVGLMLEHSTLNGNVIFEDDFFKLKNESLKVFSEDYDHNARKLKIVTNTLFGDLEVIRI</sequence>
<keyword evidence="5" id="KW-1185">Reference proteome</keyword>
<feature type="domain" description="DUF7649" evidence="3">
    <location>
        <begin position="2"/>
        <end position="89"/>
    </location>
</feature>
<dbReference type="Pfam" id="PF24661">
    <property type="entry name" value="DUF7649"/>
    <property type="match status" value="1"/>
</dbReference>
<organism evidence="4 5">
    <name type="scientific">Vagococcus elongatus</name>
    <dbReference type="NCBI Taxonomy" id="180344"/>
    <lineage>
        <taxon>Bacteria</taxon>
        <taxon>Bacillati</taxon>
        <taxon>Bacillota</taxon>
        <taxon>Bacilli</taxon>
        <taxon>Lactobacillales</taxon>
        <taxon>Enterococcaceae</taxon>
        <taxon>Vagococcus</taxon>
    </lineage>
</organism>
<evidence type="ECO:0000259" key="2">
    <source>
        <dbReference type="Pfam" id="PF09922"/>
    </source>
</evidence>
<feature type="transmembrane region" description="Helical" evidence="1">
    <location>
        <begin position="57"/>
        <end position="88"/>
    </location>
</feature>
<evidence type="ECO:0000259" key="3">
    <source>
        <dbReference type="Pfam" id="PF24661"/>
    </source>
</evidence>
<dbReference type="NCBIfam" id="NF040535">
    <property type="entry name" value="LiaF_C_term"/>
    <property type="match status" value="1"/>
</dbReference>
<evidence type="ECO:0000313" key="5">
    <source>
        <dbReference type="Proteomes" id="UP000287605"/>
    </source>
</evidence>
<feature type="domain" description="Cell wall-active antibiotics response LiaF-like C-terminal" evidence="2">
    <location>
        <begin position="132"/>
        <end position="244"/>
    </location>
</feature>
<dbReference type="GO" id="GO:0016020">
    <property type="term" value="C:membrane"/>
    <property type="evidence" value="ECO:0007669"/>
    <property type="project" value="InterPro"/>
</dbReference>
<dbReference type="AlphaFoldDB" id="A0A430B214"/>
<keyword evidence="1" id="KW-1133">Transmembrane helix</keyword>
<dbReference type="OrthoDB" id="2351415at2"/>